<evidence type="ECO:0000313" key="2">
    <source>
        <dbReference type="EMBL" id="KAJ7693353.1"/>
    </source>
</evidence>
<name>A0AAD7DLZ3_MYCRO</name>
<keyword evidence="1" id="KW-0472">Membrane</keyword>
<comment type="caution">
    <text evidence="2">The sequence shown here is derived from an EMBL/GenBank/DDBJ whole genome shotgun (WGS) entry which is preliminary data.</text>
</comment>
<feature type="transmembrane region" description="Helical" evidence="1">
    <location>
        <begin position="222"/>
        <end position="245"/>
    </location>
</feature>
<protein>
    <submittedName>
        <fullName evidence="2">Uncharacterized protein</fullName>
    </submittedName>
</protein>
<reference evidence="2" key="1">
    <citation type="submission" date="2023-03" db="EMBL/GenBank/DDBJ databases">
        <title>Massive genome expansion in bonnet fungi (Mycena s.s.) driven by repeated elements and novel gene families across ecological guilds.</title>
        <authorList>
            <consortium name="Lawrence Berkeley National Laboratory"/>
            <person name="Harder C.B."/>
            <person name="Miyauchi S."/>
            <person name="Viragh M."/>
            <person name="Kuo A."/>
            <person name="Thoen E."/>
            <person name="Andreopoulos B."/>
            <person name="Lu D."/>
            <person name="Skrede I."/>
            <person name="Drula E."/>
            <person name="Henrissat B."/>
            <person name="Morin E."/>
            <person name="Kohler A."/>
            <person name="Barry K."/>
            <person name="LaButti K."/>
            <person name="Morin E."/>
            <person name="Salamov A."/>
            <person name="Lipzen A."/>
            <person name="Mereny Z."/>
            <person name="Hegedus B."/>
            <person name="Baldrian P."/>
            <person name="Stursova M."/>
            <person name="Weitz H."/>
            <person name="Taylor A."/>
            <person name="Grigoriev I.V."/>
            <person name="Nagy L.G."/>
            <person name="Martin F."/>
            <person name="Kauserud H."/>
        </authorList>
    </citation>
    <scope>NUCLEOTIDE SEQUENCE</scope>
    <source>
        <strain evidence="2">CBHHK067</strain>
    </source>
</reference>
<dbReference type="Proteomes" id="UP001221757">
    <property type="component" value="Unassembled WGS sequence"/>
</dbReference>
<proteinExistence type="predicted"/>
<evidence type="ECO:0000313" key="3">
    <source>
        <dbReference type="Proteomes" id="UP001221757"/>
    </source>
</evidence>
<sequence>MPFSPETYFVNGLGLMYFTFTLVFQTFFFGGYTVLIVLSTRISLKRGLKTTSNKTLFIVGLFMYILSAAYWVYSIVDVAIRMQNYIDPANPGNNSSQSTYRDIFNALILVNYVLSDGIVIWRAWVICARDHRKYIYISIAFFLFTATIVPATIGLRIADLVNPRLGPRSSYIAAINILQVSNAITSFISNLTATALIGATAWRHRQRIKLAFRKKTKANKILILLLETGLFYCISVLTAMVAMLIRLPHGTVAPWATCTCRSPPSLPAPTLQLCCCW</sequence>
<dbReference type="AlphaFoldDB" id="A0AAD7DLZ3"/>
<feature type="transmembrane region" description="Helical" evidence="1">
    <location>
        <begin position="177"/>
        <end position="202"/>
    </location>
</feature>
<keyword evidence="3" id="KW-1185">Reference proteome</keyword>
<dbReference type="EMBL" id="JARKIE010000046">
    <property type="protein sequence ID" value="KAJ7693353.1"/>
    <property type="molecule type" value="Genomic_DNA"/>
</dbReference>
<keyword evidence="1" id="KW-0812">Transmembrane</keyword>
<feature type="transmembrane region" description="Helical" evidence="1">
    <location>
        <begin position="56"/>
        <end position="73"/>
    </location>
</feature>
<organism evidence="2 3">
    <name type="scientific">Mycena rosella</name>
    <name type="common">Pink bonnet</name>
    <name type="synonym">Agaricus rosellus</name>
    <dbReference type="NCBI Taxonomy" id="1033263"/>
    <lineage>
        <taxon>Eukaryota</taxon>
        <taxon>Fungi</taxon>
        <taxon>Dikarya</taxon>
        <taxon>Basidiomycota</taxon>
        <taxon>Agaricomycotina</taxon>
        <taxon>Agaricomycetes</taxon>
        <taxon>Agaricomycetidae</taxon>
        <taxon>Agaricales</taxon>
        <taxon>Marasmiineae</taxon>
        <taxon>Mycenaceae</taxon>
        <taxon>Mycena</taxon>
    </lineage>
</organism>
<evidence type="ECO:0000256" key="1">
    <source>
        <dbReference type="SAM" id="Phobius"/>
    </source>
</evidence>
<feature type="transmembrane region" description="Helical" evidence="1">
    <location>
        <begin position="103"/>
        <end position="127"/>
    </location>
</feature>
<feature type="transmembrane region" description="Helical" evidence="1">
    <location>
        <begin position="15"/>
        <end position="44"/>
    </location>
</feature>
<gene>
    <name evidence="2" type="ORF">B0H17DRAFT_500069</name>
</gene>
<feature type="transmembrane region" description="Helical" evidence="1">
    <location>
        <begin position="134"/>
        <end position="157"/>
    </location>
</feature>
<keyword evidence="1" id="KW-1133">Transmembrane helix</keyword>
<accession>A0AAD7DLZ3</accession>